<proteinExistence type="predicted"/>
<dbReference type="EMBL" id="JAPZBT010000003">
    <property type="protein sequence ID" value="KAJ5365897.1"/>
    <property type="molecule type" value="Genomic_DNA"/>
</dbReference>
<reference evidence="1" key="2">
    <citation type="journal article" date="2023" name="IMA Fungus">
        <title>Comparative genomic study of the Penicillium genus elucidates a diverse pangenome and 15 lateral gene transfer events.</title>
        <authorList>
            <person name="Petersen C."/>
            <person name="Sorensen T."/>
            <person name="Nielsen M.R."/>
            <person name="Sondergaard T.E."/>
            <person name="Sorensen J.L."/>
            <person name="Fitzpatrick D.A."/>
            <person name="Frisvad J.C."/>
            <person name="Nielsen K.L."/>
        </authorList>
    </citation>
    <scope>NUCLEOTIDE SEQUENCE</scope>
    <source>
        <strain evidence="1">IBT 3081</strain>
    </source>
</reference>
<dbReference type="RefSeq" id="XP_056577363.1">
    <property type="nucleotide sequence ID" value="XM_056726512.1"/>
</dbReference>
<evidence type="ECO:0000313" key="1">
    <source>
        <dbReference type="EMBL" id="KAJ5365897.1"/>
    </source>
</evidence>
<reference evidence="1" key="1">
    <citation type="submission" date="2022-12" db="EMBL/GenBank/DDBJ databases">
        <authorList>
            <person name="Petersen C."/>
        </authorList>
    </citation>
    <scope>NUCLEOTIDE SEQUENCE</scope>
    <source>
        <strain evidence="1">IBT 3081</strain>
    </source>
</reference>
<accession>A0A9W9RTD0</accession>
<keyword evidence="2" id="KW-1185">Reference proteome</keyword>
<dbReference type="AlphaFoldDB" id="A0A9W9RTD0"/>
<evidence type="ECO:0000313" key="2">
    <source>
        <dbReference type="Proteomes" id="UP001147752"/>
    </source>
</evidence>
<name>A0A9W9RTD0_9EURO</name>
<gene>
    <name evidence="1" type="ORF">N7517_008783</name>
</gene>
<dbReference type="Proteomes" id="UP001147752">
    <property type="component" value="Unassembled WGS sequence"/>
</dbReference>
<organism evidence="1 2">
    <name type="scientific">Penicillium concentricum</name>
    <dbReference type="NCBI Taxonomy" id="293559"/>
    <lineage>
        <taxon>Eukaryota</taxon>
        <taxon>Fungi</taxon>
        <taxon>Dikarya</taxon>
        <taxon>Ascomycota</taxon>
        <taxon>Pezizomycotina</taxon>
        <taxon>Eurotiomycetes</taxon>
        <taxon>Eurotiomycetidae</taxon>
        <taxon>Eurotiales</taxon>
        <taxon>Aspergillaceae</taxon>
        <taxon>Penicillium</taxon>
    </lineage>
</organism>
<dbReference type="OrthoDB" id="4365556at2759"/>
<comment type="caution">
    <text evidence="1">The sequence shown here is derived from an EMBL/GenBank/DDBJ whole genome shotgun (WGS) entry which is preliminary data.</text>
</comment>
<dbReference type="GeneID" id="81465695"/>
<protein>
    <submittedName>
        <fullName evidence="1">Uncharacterized protein</fullName>
    </submittedName>
</protein>
<sequence length="169" mass="19282">MFTQCLLVPGNEPTIQTANIPPLVNLGGIMLNPTTHAAVETQFAIECMLPLHFRMEIKAVKKIPPAYLDFTVRLREETFDHYEEALYELAHTPIPLSCISVIIFPCFTFEVTGDSKIDTMEQVYSSTSAGYIRTRGEYTRKSFDKVVRVLFSTLRHHNLSSLDRLFPRL</sequence>